<organism evidence="1 2">
    <name type="scientific">Falsiroseomonas algicola</name>
    <dbReference type="NCBI Taxonomy" id="2716930"/>
    <lineage>
        <taxon>Bacteria</taxon>
        <taxon>Pseudomonadati</taxon>
        <taxon>Pseudomonadota</taxon>
        <taxon>Alphaproteobacteria</taxon>
        <taxon>Acetobacterales</taxon>
        <taxon>Roseomonadaceae</taxon>
        <taxon>Falsiroseomonas</taxon>
    </lineage>
</organism>
<accession>A0A6M1LLW8</accession>
<evidence type="ECO:0000313" key="2">
    <source>
        <dbReference type="Proteomes" id="UP000475385"/>
    </source>
</evidence>
<dbReference type="AlphaFoldDB" id="A0A6M1LLW8"/>
<evidence type="ECO:0000313" key="1">
    <source>
        <dbReference type="EMBL" id="NGM21203.1"/>
    </source>
</evidence>
<sequence length="95" mass="11420">MERRRFFLAGLAGTIAALTRPADAALRMPPPEVTRPEELLMEELEARVEEAQYYHAPPPGHRRRRRRCWIEARRVPFRDRWGNVRWRVVEREVCR</sequence>
<protein>
    <submittedName>
        <fullName evidence="1">Uncharacterized protein</fullName>
    </submittedName>
</protein>
<comment type="caution">
    <text evidence="1">The sequence shown here is derived from an EMBL/GenBank/DDBJ whole genome shotgun (WGS) entry which is preliminary data.</text>
</comment>
<dbReference type="RefSeq" id="WP_164695105.1">
    <property type="nucleotide sequence ID" value="NZ_JAAIKB010000005.1"/>
</dbReference>
<keyword evidence="2" id="KW-1185">Reference proteome</keyword>
<gene>
    <name evidence="1" type="ORF">G3576_14355</name>
</gene>
<dbReference type="Proteomes" id="UP000475385">
    <property type="component" value="Unassembled WGS sequence"/>
</dbReference>
<reference evidence="1 2" key="2">
    <citation type="submission" date="2020-03" db="EMBL/GenBank/DDBJ databases">
        <title>Roseomonas stagni sp. nov., isolated from pond water in Japan.</title>
        <authorList>
            <person name="Furuhata K."/>
            <person name="Miyamoto H."/>
            <person name="Goto K."/>
        </authorList>
    </citation>
    <scope>NUCLEOTIDE SEQUENCE [LARGE SCALE GENOMIC DNA]</scope>
    <source>
        <strain evidence="1 2">PeD5</strain>
    </source>
</reference>
<proteinExistence type="predicted"/>
<dbReference type="EMBL" id="JAAIKB010000005">
    <property type="protein sequence ID" value="NGM21203.1"/>
    <property type="molecule type" value="Genomic_DNA"/>
</dbReference>
<name>A0A6M1LLW8_9PROT</name>
<reference evidence="1 2" key="1">
    <citation type="submission" date="2020-02" db="EMBL/GenBank/DDBJ databases">
        <authorList>
            <person name="Kim H.M."/>
            <person name="Jeon C.O."/>
        </authorList>
    </citation>
    <scope>NUCLEOTIDE SEQUENCE [LARGE SCALE GENOMIC DNA]</scope>
    <source>
        <strain evidence="1 2">PeD5</strain>
    </source>
</reference>